<evidence type="ECO:0000313" key="2">
    <source>
        <dbReference type="Proteomes" id="UP001061298"/>
    </source>
</evidence>
<name>A0ABY6EEP6_9ACTN</name>
<dbReference type="EMBL" id="CP106793">
    <property type="protein sequence ID" value="UXY24858.1"/>
    <property type="molecule type" value="Genomic_DNA"/>
</dbReference>
<gene>
    <name evidence="1" type="ORF">N8I84_40040</name>
</gene>
<reference evidence="1" key="1">
    <citation type="submission" date="2022-10" db="EMBL/GenBank/DDBJ databases">
        <authorList>
            <person name="Mo P."/>
        </authorList>
    </citation>
    <scope>NUCLEOTIDE SEQUENCE</scope>
    <source>
        <strain evidence="1">HUAS 13-4</strain>
    </source>
</reference>
<proteinExistence type="predicted"/>
<evidence type="ECO:0000313" key="1">
    <source>
        <dbReference type="EMBL" id="UXY24858.1"/>
    </source>
</evidence>
<dbReference type="Proteomes" id="UP001061298">
    <property type="component" value="Chromosome"/>
</dbReference>
<dbReference type="RefSeq" id="WP_263235080.1">
    <property type="nucleotide sequence ID" value="NZ_CP106793.1"/>
</dbReference>
<sequence>MRVVALVGTAQDLPADKVVDDWMHSPRAAQAFQGASAVVHLSGVFAASD</sequence>
<keyword evidence="2" id="KW-1185">Reference proteome</keyword>
<protein>
    <submittedName>
        <fullName evidence="1">Uncharacterized protein</fullName>
    </submittedName>
</protein>
<accession>A0ABY6EEP6</accession>
<organism evidence="1 2">
    <name type="scientific">Streptomyces cynarae</name>
    <dbReference type="NCBI Taxonomy" id="2981134"/>
    <lineage>
        <taxon>Bacteria</taxon>
        <taxon>Bacillati</taxon>
        <taxon>Actinomycetota</taxon>
        <taxon>Actinomycetes</taxon>
        <taxon>Kitasatosporales</taxon>
        <taxon>Streptomycetaceae</taxon>
        <taxon>Streptomyces</taxon>
    </lineage>
</organism>